<evidence type="ECO:0000313" key="2">
    <source>
        <dbReference type="Proteomes" id="UP000032221"/>
    </source>
</evidence>
<sequence length="77" mass="8427">MTTNDIYERLGALEQLVRHLYAQTGIPVPDVRSMAQSQVSDRVLELLASGNKIAAVKAYRDEAGVDLPTATRVIESL</sequence>
<dbReference type="Proteomes" id="UP000032221">
    <property type="component" value="Unassembled WGS sequence"/>
</dbReference>
<evidence type="ECO:0008006" key="3">
    <source>
        <dbReference type="Google" id="ProtNLM"/>
    </source>
</evidence>
<name>A0A0D1J2L3_9MYCO</name>
<dbReference type="AlphaFoldDB" id="A0A0D1J2L3"/>
<dbReference type="RefSeq" id="WP_043986517.1">
    <property type="nucleotide sequence ID" value="NZ_BAAARC010000002.1"/>
</dbReference>
<keyword evidence="2" id="KW-1185">Reference proteome</keyword>
<dbReference type="EMBL" id="JXST01000023">
    <property type="protein sequence ID" value="KIU15803.1"/>
    <property type="molecule type" value="Genomic_DNA"/>
</dbReference>
<dbReference type="OrthoDB" id="3298842at2"/>
<organism evidence="1 2">
    <name type="scientific">Mycolicibacterium llatzerense</name>
    <dbReference type="NCBI Taxonomy" id="280871"/>
    <lineage>
        <taxon>Bacteria</taxon>
        <taxon>Bacillati</taxon>
        <taxon>Actinomycetota</taxon>
        <taxon>Actinomycetes</taxon>
        <taxon>Mycobacteriales</taxon>
        <taxon>Mycobacteriaceae</taxon>
        <taxon>Mycolicibacterium</taxon>
    </lineage>
</organism>
<dbReference type="PATRIC" id="fig|280871.6.peg.3539"/>
<comment type="caution">
    <text evidence="1">The sequence shown here is derived from an EMBL/GenBank/DDBJ whole genome shotgun (WGS) entry which is preliminary data.</text>
</comment>
<reference evidence="1 2" key="1">
    <citation type="submission" date="2015-01" db="EMBL/GenBank/DDBJ databases">
        <title>Genome sequence of Mycobacterium llatzerense and Mycobacterium immunogenum recovered from brain abscess.</title>
        <authorList>
            <person name="Greninger A.L."/>
            <person name="Langelier C."/>
            <person name="Cunningham G."/>
            <person name="Chiu C.Y."/>
            <person name="Miller S."/>
        </authorList>
    </citation>
    <scope>NUCLEOTIDE SEQUENCE [LARGE SCALE GENOMIC DNA]</scope>
    <source>
        <strain evidence="1 2">CLUC14</strain>
    </source>
</reference>
<protein>
    <recommendedName>
        <fullName evidence="3">Ribosomal protein L7/L12 C-terminal domain-containing protein</fullName>
    </recommendedName>
</protein>
<dbReference type="STRING" id="280871.TL10_17065"/>
<gene>
    <name evidence="1" type="ORF">TL10_17065</name>
</gene>
<accession>A0A0D1J2L3</accession>
<proteinExistence type="predicted"/>
<evidence type="ECO:0000313" key="1">
    <source>
        <dbReference type="EMBL" id="KIU15803.1"/>
    </source>
</evidence>